<dbReference type="AlphaFoldDB" id="A0A0A7FTH2"/>
<dbReference type="InterPro" id="IPR037185">
    <property type="entry name" value="EmrE-like"/>
</dbReference>
<keyword evidence="9" id="KW-1185">Reference proteome</keyword>
<dbReference type="HOGENOM" id="CLU_032828_0_1_9"/>
<feature type="transmembrane region" description="Helical" evidence="6">
    <location>
        <begin position="261"/>
        <end position="279"/>
    </location>
</feature>
<dbReference type="STRING" id="1561.NPD11_2029"/>
<protein>
    <submittedName>
        <fullName evidence="8">EamA-like transporter family protein</fullName>
    </submittedName>
</protein>
<dbReference type="InterPro" id="IPR000620">
    <property type="entry name" value="EamA_dom"/>
</dbReference>
<dbReference type="eggNOG" id="COG0697">
    <property type="taxonomic scope" value="Bacteria"/>
</dbReference>
<accession>A0A0A7FTH2</accession>
<keyword evidence="5 6" id="KW-0472">Membrane</keyword>
<sequence>MNTNNKKKAIFFMILASFFFTTMNMFGKLASGVTPYQKTFITNAVATVIVCIIIFKRGASFFGHKGTRKYLFLRGIMGTVSICAFYFSLDYLLLSDATMINKLSPFFAIICSFIYLKEKLTLKQGTLLILAFLGSLFVIKPHFDASIIPSIMGIVAAACAGLAYTMIRVIGDKEDFFTVILSFTGIATIVCLPFMFIDTSGLTLANISYMVLAGLCFVLGQVFLTLAYRNAPASEISMFDYVGLIIAAIYGFILFAEIPDYLSVIGYIVIILASFLNIISGKKPNIEQEESA</sequence>
<feature type="domain" description="EamA" evidence="7">
    <location>
        <begin position="8"/>
        <end position="139"/>
    </location>
</feature>
<feature type="transmembrane region" description="Helical" evidence="6">
    <location>
        <begin position="203"/>
        <end position="226"/>
    </location>
</feature>
<feature type="transmembrane region" description="Helical" evidence="6">
    <location>
        <begin position="176"/>
        <end position="197"/>
    </location>
</feature>
<dbReference type="Pfam" id="PF00892">
    <property type="entry name" value="EamA"/>
    <property type="match status" value="2"/>
</dbReference>
<comment type="similarity">
    <text evidence="2">Belongs to the EamA transporter family.</text>
</comment>
<evidence type="ECO:0000256" key="4">
    <source>
        <dbReference type="ARBA" id="ARBA00022989"/>
    </source>
</evidence>
<feature type="transmembrane region" description="Helical" evidence="6">
    <location>
        <begin position="121"/>
        <end position="139"/>
    </location>
</feature>
<dbReference type="PANTHER" id="PTHR22911:SF6">
    <property type="entry name" value="SOLUTE CARRIER FAMILY 35 MEMBER G1"/>
    <property type="match status" value="1"/>
</dbReference>
<feature type="transmembrane region" description="Helical" evidence="6">
    <location>
        <begin position="238"/>
        <end position="255"/>
    </location>
</feature>
<proteinExistence type="inferred from homology"/>
<dbReference type="KEGG" id="cbv:U729_962"/>
<dbReference type="EMBL" id="CP006905">
    <property type="protein sequence ID" value="AIY82902.1"/>
    <property type="molecule type" value="Genomic_DNA"/>
</dbReference>
<organism evidence="8 9">
    <name type="scientific">Clostridium baratii str. Sullivan</name>
    <dbReference type="NCBI Taxonomy" id="1415775"/>
    <lineage>
        <taxon>Bacteria</taxon>
        <taxon>Bacillati</taxon>
        <taxon>Bacillota</taxon>
        <taxon>Clostridia</taxon>
        <taxon>Eubacteriales</taxon>
        <taxon>Clostridiaceae</taxon>
        <taxon>Clostridium</taxon>
    </lineage>
</organism>
<evidence type="ECO:0000259" key="7">
    <source>
        <dbReference type="Pfam" id="PF00892"/>
    </source>
</evidence>
<feature type="transmembrane region" description="Helical" evidence="6">
    <location>
        <begin position="71"/>
        <end position="93"/>
    </location>
</feature>
<reference evidence="8 9" key="1">
    <citation type="journal article" date="2015" name="Infect. Genet. Evol.">
        <title>Genomic sequences of six botulinum neurotoxin-producing strains representing three clostridial species illustrate the mobility and diversity of botulinum neurotoxin genes.</title>
        <authorList>
            <person name="Smith T.J."/>
            <person name="Hill K.K."/>
            <person name="Xie G."/>
            <person name="Foley B.T."/>
            <person name="Williamson C.H."/>
            <person name="Foster J.T."/>
            <person name="Johnson S.L."/>
            <person name="Chertkov O."/>
            <person name="Teshima H."/>
            <person name="Gibbons H.S."/>
            <person name="Johnsky L.A."/>
            <person name="Karavis M.A."/>
            <person name="Smith L.A."/>
        </authorList>
    </citation>
    <scope>NUCLEOTIDE SEQUENCE [LARGE SCALE GENOMIC DNA]</scope>
    <source>
        <strain evidence="8">Sullivan</strain>
    </source>
</reference>
<dbReference type="PANTHER" id="PTHR22911">
    <property type="entry name" value="ACYL-MALONYL CONDENSING ENZYME-RELATED"/>
    <property type="match status" value="1"/>
</dbReference>
<evidence type="ECO:0000256" key="6">
    <source>
        <dbReference type="SAM" id="Phobius"/>
    </source>
</evidence>
<dbReference type="GO" id="GO:0016020">
    <property type="term" value="C:membrane"/>
    <property type="evidence" value="ECO:0007669"/>
    <property type="project" value="UniProtKB-SubCell"/>
</dbReference>
<evidence type="ECO:0000256" key="3">
    <source>
        <dbReference type="ARBA" id="ARBA00022692"/>
    </source>
</evidence>
<dbReference type="Proteomes" id="UP000030635">
    <property type="component" value="Chromosome"/>
</dbReference>
<evidence type="ECO:0000256" key="5">
    <source>
        <dbReference type="ARBA" id="ARBA00023136"/>
    </source>
</evidence>
<keyword evidence="4 6" id="KW-1133">Transmembrane helix</keyword>
<evidence type="ECO:0000256" key="2">
    <source>
        <dbReference type="ARBA" id="ARBA00007362"/>
    </source>
</evidence>
<evidence type="ECO:0000313" key="8">
    <source>
        <dbReference type="EMBL" id="AIY82902.1"/>
    </source>
</evidence>
<feature type="transmembrane region" description="Helical" evidence="6">
    <location>
        <begin position="145"/>
        <end position="164"/>
    </location>
</feature>
<keyword evidence="3 6" id="KW-0812">Transmembrane</keyword>
<name>A0A0A7FTH2_9CLOT</name>
<gene>
    <name evidence="8" type="ORF">U729_962</name>
</gene>
<feature type="transmembrane region" description="Helical" evidence="6">
    <location>
        <begin position="40"/>
        <end position="59"/>
    </location>
</feature>
<evidence type="ECO:0000313" key="9">
    <source>
        <dbReference type="Proteomes" id="UP000030635"/>
    </source>
</evidence>
<dbReference type="SUPFAM" id="SSF103481">
    <property type="entry name" value="Multidrug resistance efflux transporter EmrE"/>
    <property type="match status" value="2"/>
</dbReference>
<feature type="transmembrane region" description="Helical" evidence="6">
    <location>
        <begin position="99"/>
        <end position="116"/>
    </location>
</feature>
<comment type="subcellular location">
    <subcellularLocation>
        <location evidence="1">Membrane</location>
        <topology evidence="1">Multi-pass membrane protein</topology>
    </subcellularLocation>
</comment>
<feature type="domain" description="EamA" evidence="7">
    <location>
        <begin position="151"/>
        <end position="277"/>
    </location>
</feature>
<evidence type="ECO:0000256" key="1">
    <source>
        <dbReference type="ARBA" id="ARBA00004141"/>
    </source>
</evidence>